<evidence type="ECO:0000313" key="1">
    <source>
        <dbReference type="EMBL" id="KKN14108.1"/>
    </source>
</evidence>
<name>A0A0F9R9L7_9ZZZZ</name>
<dbReference type="AlphaFoldDB" id="A0A0F9R9L7"/>
<organism evidence="1">
    <name type="scientific">marine sediment metagenome</name>
    <dbReference type="NCBI Taxonomy" id="412755"/>
    <lineage>
        <taxon>unclassified sequences</taxon>
        <taxon>metagenomes</taxon>
        <taxon>ecological metagenomes</taxon>
    </lineage>
</organism>
<accession>A0A0F9R9L7</accession>
<proteinExistence type="predicted"/>
<protein>
    <submittedName>
        <fullName evidence="1">Uncharacterized protein</fullName>
    </submittedName>
</protein>
<gene>
    <name evidence="1" type="ORF">LCGC14_0999530</name>
</gene>
<comment type="caution">
    <text evidence="1">The sequence shown here is derived from an EMBL/GenBank/DDBJ whole genome shotgun (WGS) entry which is preliminary data.</text>
</comment>
<sequence>MIVSIDIQNVIEAELYVKPKVFHERWRSVTATALYAMPRSD</sequence>
<reference evidence="1" key="1">
    <citation type="journal article" date="2015" name="Nature">
        <title>Complex archaea that bridge the gap between prokaryotes and eukaryotes.</title>
        <authorList>
            <person name="Spang A."/>
            <person name="Saw J.H."/>
            <person name="Jorgensen S.L."/>
            <person name="Zaremba-Niedzwiedzka K."/>
            <person name="Martijn J."/>
            <person name="Lind A.E."/>
            <person name="van Eijk R."/>
            <person name="Schleper C."/>
            <person name="Guy L."/>
            <person name="Ettema T.J."/>
        </authorList>
    </citation>
    <scope>NUCLEOTIDE SEQUENCE</scope>
</reference>
<dbReference type="EMBL" id="LAZR01003852">
    <property type="protein sequence ID" value="KKN14108.1"/>
    <property type="molecule type" value="Genomic_DNA"/>
</dbReference>